<sequence>MNWPKDLKSKPKKNRFFPIRFGDAVKAVKDLNLIQYDGSRIAIRMENIEDECVNGFPLFDLVPEEELAIFSLSDSLIELAAPNAIMMALTKASKLTVKPKDHIHNSYFSAYINLENTVVIARVDRTCKLKRYRGDDKLKNARYVGSSTNEVVLETFGV</sequence>
<dbReference type="OrthoDB" id="9854227at2"/>
<evidence type="ECO:0000313" key="2">
    <source>
        <dbReference type="Proteomes" id="UP000037600"/>
    </source>
</evidence>
<dbReference type="STRING" id="1513271.XM47_18100"/>
<dbReference type="AlphaFoldDB" id="A0A0J8GR85"/>
<protein>
    <submittedName>
        <fullName evidence="1">Uncharacterized protein</fullName>
    </submittedName>
</protein>
<dbReference type="Proteomes" id="UP000037600">
    <property type="component" value="Unassembled WGS sequence"/>
</dbReference>
<name>A0A0J8GR85_9ALTE</name>
<comment type="caution">
    <text evidence="1">The sequence shown here is derived from an EMBL/GenBank/DDBJ whole genome shotgun (WGS) entry which is preliminary data.</text>
</comment>
<organism evidence="1 2">
    <name type="scientific">Catenovulum maritimum</name>
    <dbReference type="NCBI Taxonomy" id="1513271"/>
    <lineage>
        <taxon>Bacteria</taxon>
        <taxon>Pseudomonadati</taxon>
        <taxon>Pseudomonadota</taxon>
        <taxon>Gammaproteobacteria</taxon>
        <taxon>Alteromonadales</taxon>
        <taxon>Alteromonadaceae</taxon>
        <taxon>Catenovulum</taxon>
    </lineage>
</organism>
<reference evidence="1 2" key="1">
    <citation type="submission" date="2015-04" db="EMBL/GenBank/DDBJ databases">
        <title>Draft Genome Sequence of the Novel Agar-Digesting Marine Bacterium Q1.</title>
        <authorList>
            <person name="Li Y."/>
            <person name="Li D."/>
            <person name="Chen G."/>
            <person name="Du Z."/>
        </authorList>
    </citation>
    <scope>NUCLEOTIDE SEQUENCE [LARGE SCALE GENOMIC DNA]</scope>
    <source>
        <strain evidence="1 2">Q1</strain>
    </source>
</reference>
<accession>A0A0J8GR85</accession>
<evidence type="ECO:0000313" key="1">
    <source>
        <dbReference type="EMBL" id="KMT63734.1"/>
    </source>
</evidence>
<gene>
    <name evidence="1" type="ORF">XM47_18100</name>
</gene>
<keyword evidence="2" id="KW-1185">Reference proteome</keyword>
<dbReference type="EMBL" id="LAZL01000044">
    <property type="protein sequence ID" value="KMT63734.1"/>
    <property type="molecule type" value="Genomic_DNA"/>
</dbReference>
<proteinExistence type="predicted"/>
<dbReference type="RefSeq" id="WP_048695753.1">
    <property type="nucleotide sequence ID" value="NZ_KQ130514.1"/>
</dbReference>